<proteinExistence type="predicted"/>
<feature type="region of interest" description="Disordered" evidence="1">
    <location>
        <begin position="45"/>
        <end position="83"/>
    </location>
</feature>
<name>A0A072UVT3_MEDTR</name>
<dbReference type="EnsemblPlants" id="KEH33727">
    <property type="protein sequence ID" value="KEH33727"/>
    <property type="gene ID" value="MTR_3g451560"/>
</dbReference>
<feature type="compositionally biased region" description="Acidic residues" evidence="1">
    <location>
        <begin position="45"/>
        <end position="72"/>
    </location>
</feature>
<organism evidence="2 4">
    <name type="scientific">Medicago truncatula</name>
    <name type="common">Barrel medic</name>
    <name type="synonym">Medicago tribuloides</name>
    <dbReference type="NCBI Taxonomy" id="3880"/>
    <lineage>
        <taxon>Eukaryota</taxon>
        <taxon>Viridiplantae</taxon>
        <taxon>Streptophyta</taxon>
        <taxon>Embryophyta</taxon>
        <taxon>Tracheophyta</taxon>
        <taxon>Spermatophyta</taxon>
        <taxon>Magnoliopsida</taxon>
        <taxon>eudicotyledons</taxon>
        <taxon>Gunneridae</taxon>
        <taxon>Pentapetalae</taxon>
        <taxon>rosids</taxon>
        <taxon>fabids</taxon>
        <taxon>Fabales</taxon>
        <taxon>Fabaceae</taxon>
        <taxon>Papilionoideae</taxon>
        <taxon>50 kb inversion clade</taxon>
        <taxon>NPAAA clade</taxon>
        <taxon>Hologalegina</taxon>
        <taxon>IRL clade</taxon>
        <taxon>Trifolieae</taxon>
        <taxon>Medicago</taxon>
    </lineage>
</organism>
<protein>
    <submittedName>
        <fullName evidence="2 3">Uncharacterized protein</fullName>
    </submittedName>
</protein>
<evidence type="ECO:0000313" key="3">
    <source>
        <dbReference type="EnsemblPlants" id="KEH33727"/>
    </source>
</evidence>
<reference evidence="2 4" key="2">
    <citation type="journal article" date="2014" name="BMC Genomics">
        <title>An improved genome release (version Mt4.0) for the model legume Medicago truncatula.</title>
        <authorList>
            <person name="Tang H."/>
            <person name="Krishnakumar V."/>
            <person name="Bidwell S."/>
            <person name="Rosen B."/>
            <person name="Chan A."/>
            <person name="Zhou S."/>
            <person name="Gentzbittel L."/>
            <person name="Childs K.L."/>
            <person name="Yandell M."/>
            <person name="Gundlach H."/>
            <person name="Mayer K.F."/>
            <person name="Schwartz D.C."/>
            <person name="Town C.D."/>
        </authorList>
    </citation>
    <scope>GENOME REANNOTATION</scope>
    <source>
        <strain evidence="2">A17</strain>
        <strain evidence="3 4">cv. Jemalong A17</strain>
    </source>
</reference>
<accession>A0A072UVT3</accession>
<dbReference type="EMBL" id="CM001219">
    <property type="protein sequence ID" value="KEH33727.1"/>
    <property type="molecule type" value="Genomic_DNA"/>
</dbReference>
<keyword evidence="4" id="KW-1185">Reference proteome</keyword>
<sequence length="83" mass="9959">MLTELDDDFQQCIVDTNGVEEEVVPISVLDQLGLEIEEQYDEFEEEEEEDYEEVEVEVEVEEEIEVEEEEDDEFRRGKRRRAI</sequence>
<evidence type="ECO:0000256" key="1">
    <source>
        <dbReference type="SAM" id="MobiDB-lite"/>
    </source>
</evidence>
<dbReference type="HOGENOM" id="CLU_2546044_0_0_1"/>
<gene>
    <name evidence="2" type="ordered locus">MTR_3g451560</name>
</gene>
<dbReference type="Proteomes" id="UP000002051">
    <property type="component" value="Chromosome 3"/>
</dbReference>
<reference evidence="3" key="3">
    <citation type="submission" date="2015-04" db="UniProtKB">
        <authorList>
            <consortium name="EnsemblPlants"/>
        </authorList>
    </citation>
    <scope>IDENTIFICATION</scope>
    <source>
        <strain evidence="3">cv. Jemalong A17</strain>
    </source>
</reference>
<evidence type="ECO:0000313" key="4">
    <source>
        <dbReference type="Proteomes" id="UP000002051"/>
    </source>
</evidence>
<dbReference type="AlphaFoldDB" id="A0A072UVT3"/>
<reference evidence="2 4" key="1">
    <citation type="journal article" date="2011" name="Nature">
        <title>The Medicago genome provides insight into the evolution of rhizobial symbioses.</title>
        <authorList>
            <person name="Young N.D."/>
            <person name="Debelle F."/>
            <person name="Oldroyd G.E."/>
            <person name="Geurts R."/>
            <person name="Cannon S.B."/>
            <person name="Udvardi M.K."/>
            <person name="Benedito V.A."/>
            <person name="Mayer K.F."/>
            <person name="Gouzy J."/>
            <person name="Schoof H."/>
            <person name="Van de Peer Y."/>
            <person name="Proost S."/>
            <person name="Cook D.R."/>
            <person name="Meyers B.C."/>
            <person name="Spannagl M."/>
            <person name="Cheung F."/>
            <person name="De Mita S."/>
            <person name="Krishnakumar V."/>
            <person name="Gundlach H."/>
            <person name="Zhou S."/>
            <person name="Mudge J."/>
            <person name="Bharti A.K."/>
            <person name="Murray J.D."/>
            <person name="Naoumkina M.A."/>
            <person name="Rosen B."/>
            <person name="Silverstein K.A."/>
            <person name="Tang H."/>
            <person name="Rombauts S."/>
            <person name="Zhao P.X."/>
            <person name="Zhou P."/>
            <person name="Barbe V."/>
            <person name="Bardou P."/>
            <person name="Bechner M."/>
            <person name="Bellec A."/>
            <person name="Berger A."/>
            <person name="Berges H."/>
            <person name="Bidwell S."/>
            <person name="Bisseling T."/>
            <person name="Choisne N."/>
            <person name="Couloux A."/>
            <person name="Denny R."/>
            <person name="Deshpande S."/>
            <person name="Dai X."/>
            <person name="Doyle J.J."/>
            <person name="Dudez A.M."/>
            <person name="Farmer A.D."/>
            <person name="Fouteau S."/>
            <person name="Franken C."/>
            <person name="Gibelin C."/>
            <person name="Gish J."/>
            <person name="Goldstein S."/>
            <person name="Gonzalez A.J."/>
            <person name="Green P.J."/>
            <person name="Hallab A."/>
            <person name="Hartog M."/>
            <person name="Hua A."/>
            <person name="Humphray S.J."/>
            <person name="Jeong D.H."/>
            <person name="Jing Y."/>
            <person name="Jocker A."/>
            <person name="Kenton S.M."/>
            <person name="Kim D.J."/>
            <person name="Klee K."/>
            <person name="Lai H."/>
            <person name="Lang C."/>
            <person name="Lin S."/>
            <person name="Macmil S.L."/>
            <person name="Magdelenat G."/>
            <person name="Matthews L."/>
            <person name="McCorrison J."/>
            <person name="Monaghan E.L."/>
            <person name="Mun J.H."/>
            <person name="Najar F.Z."/>
            <person name="Nicholson C."/>
            <person name="Noirot C."/>
            <person name="O'Bleness M."/>
            <person name="Paule C.R."/>
            <person name="Poulain J."/>
            <person name="Prion F."/>
            <person name="Qin B."/>
            <person name="Qu C."/>
            <person name="Retzel E.F."/>
            <person name="Riddle C."/>
            <person name="Sallet E."/>
            <person name="Samain S."/>
            <person name="Samson N."/>
            <person name="Sanders I."/>
            <person name="Saurat O."/>
            <person name="Scarpelli C."/>
            <person name="Schiex T."/>
            <person name="Segurens B."/>
            <person name="Severin A.J."/>
            <person name="Sherrier D.J."/>
            <person name="Shi R."/>
            <person name="Sims S."/>
            <person name="Singer S.R."/>
            <person name="Sinharoy S."/>
            <person name="Sterck L."/>
            <person name="Viollet A."/>
            <person name="Wang B.B."/>
            <person name="Wang K."/>
            <person name="Wang M."/>
            <person name="Wang X."/>
            <person name="Warfsmann J."/>
            <person name="Weissenbach J."/>
            <person name="White D.D."/>
            <person name="White J.D."/>
            <person name="Wiley G.B."/>
            <person name="Wincker P."/>
            <person name="Xing Y."/>
            <person name="Yang L."/>
            <person name="Yao Z."/>
            <person name="Ying F."/>
            <person name="Zhai J."/>
            <person name="Zhou L."/>
            <person name="Zuber A."/>
            <person name="Denarie J."/>
            <person name="Dixon R.A."/>
            <person name="May G.D."/>
            <person name="Schwartz D.C."/>
            <person name="Rogers J."/>
            <person name="Quetier F."/>
            <person name="Town C.D."/>
            <person name="Roe B.A."/>
        </authorList>
    </citation>
    <scope>NUCLEOTIDE SEQUENCE [LARGE SCALE GENOMIC DNA]</scope>
    <source>
        <strain evidence="2">A17</strain>
        <strain evidence="3 4">cv. Jemalong A17</strain>
    </source>
</reference>
<evidence type="ECO:0000313" key="2">
    <source>
        <dbReference type="EMBL" id="KEH33727.1"/>
    </source>
</evidence>